<dbReference type="Pfam" id="PF14543">
    <property type="entry name" value="TAXi_N"/>
    <property type="match status" value="1"/>
</dbReference>
<dbReference type="Pfam" id="PF14541">
    <property type="entry name" value="TAXi_C"/>
    <property type="match status" value="1"/>
</dbReference>
<evidence type="ECO:0000313" key="8">
    <source>
        <dbReference type="EMBL" id="PIA36691.1"/>
    </source>
</evidence>
<dbReference type="InterPro" id="IPR051708">
    <property type="entry name" value="Plant_Aspart_Prot_A1"/>
</dbReference>
<comment type="similarity">
    <text evidence="1">Belongs to the peptidase A1 family.</text>
</comment>
<evidence type="ECO:0000256" key="6">
    <source>
        <dbReference type="SAM" id="SignalP"/>
    </source>
</evidence>
<keyword evidence="9" id="KW-1185">Reference proteome</keyword>
<dbReference type="InterPro" id="IPR001969">
    <property type="entry name" value="Aspartic_peptidase_AS"/>
</dbReference>
<dbReference type="PANTHER" id="PTHR47967">
    <property type="entry name" value="OS07G0603500 PROTEIN-RELATED"/>
    <property type="match status" value="1"/>
</dbReference>
<proteinExistence type="inferred from homology"/>
<dbReference type="InterPro" id="IPR032799">
    <property type="entry name" value="TAXi_C"/>
</dbReference>
<evidence type="ECO:0000259" key="7">
    <source>
        <dbReference type="PROSITE" id="PS51767"/>
    </source>
</evidence>
<dbReference type="EMBL" id="KZ305050">
    <property type="protein sequence ID" value="PIA36691.1"/>
    <property type="molecule type" value="Genomic_DNA"/>
</dbReference>
<name>A0A2G5CZK4_AQUCA</name>
<keyword evidence="6" id="KW-0732">Signal</keyword>
<keyword evidence="4" id="KW-0378">Hydrolase</keyword>
<protein>
    <recommendedName>
        <fullName evidence="7">Peptidase A1 domain-containing protein</fullName>
    </recommendedName>
</protein>
<evidence type="ECO:0000256" key="3">
    <source>
        <dbReference type="ARBA" id="ARBA00022750"/>
    </source>
</evidence>
<dbReference type="SUPFAM" id="SSF50630">
    <property type="entry name" value="Acid proteases"/>
    <property type="match status" value="1"/>
</dbReference>
<dbReference type="CDD" id="cd05476">
    <property type="entry name" value="pepsin_A_like_plant"/>
    <property type="match status" value="1"/>
</dbReference>
<dbReference type="InParanoid" id="A0A2G5CZK4"/>
<dbReference type="GO" id="GO:0006508">
    <property type="term" value="P:proteolysis"/>
    <property type="evidence" value="ECO:0007669"/>
    <property type="project" value="UniProtKB-KW"/>
</dbReference>
<keyword evidence="3" id="KW-0064">Aspartyl protease</keyword>
<evidence type="ECO:0000256" key="5">
    <source>
        <dbReference type="ARBA" id="ARBA00023180"/>
    </source>
</evidence>
<dbReference type="GO" id="GO:0004190">
    <property type="term" value="F:aspartic-type endopeptidase activity"/>
    <property type="evidence" value="ECO:0007669"/>
    <property type="project" value="UniProtKB-KW"/>
</dbReference>
<feature type="chain" id="PRO_5013646771" description="Peptidase A1 domain-containing protein" evidence="6">
    <location>
        <begin position="25"/>
        <end position="429"/>
    </location>
</feature>
<dbReference type="InterPro" id="IPR033121">
    <property type="entry name" value="PEPTIDASE_A1"/>
</dbReference>
<evidence type="ECO:0000256" key="4">
    <source>
        <dbReference type="ARBA" id="ARBA00022801"/>
    </source>
</evidence>
<dbReference type="AlphaFoldDB" id="A0A2G5CZK4"/>
<evidence type="ECO:0000313" key="9">
    <source>
        <dbReference type="Proteomes" id="UP000230069"/>
    </source>
</evidence>
<keyword evidence="5" id="KW-0325">Glycoprotein</keyword>
<dbReference type="Gene3D" id="2.40.70.10">
    <property type="entry name" value="Acid Proteases"/>
    <property type="match status" value="2"/>
</dbReference>
<evidence type="ECO:0000256" key="2">
    <source>
        <dbReference type="ARBA" id="ARBA00022670"/>
    </source>
</evidence>
<dbReference type="STRING" id="218851.A0A2G5CZK4"/>
<dbReference type="InterPro" id="IPR021109">
    <property type="entry name" value="Peptidase_aspartic_dom_sf"/>
</dbReference>
<reference evidence="8 9" key="1">
    <citation type="submission" date="2017-09" db="EMBL/GenBank/DDBJ databases">
        <title>WGS assembly of Aquilegia coerulea Goldsmith.</title>
        <authorList>
            <person name="Hodges S."/>
            <person name="Kramer E."/>
            <person name="Nordborg M."/>
            <person name="Tomkins J."/>
            <person name="Borevitz J."/>
            <person name="Derieg N."/>
            <person name="Yan J."/>
            <person name="Mihaltcheva S."/>
            <person name="Hayes R.D."/>
            <person name="Rokhsar D."/>
        </authorList>
    </citation>
    <scope>NUCLEOTIDE SEQUENCE [LARGE SCALE GENOMIC DNA]</scope>
    <source>
        <strain evidence="9">cv. Goldsmith</strain>
    </source>
</reference>
<organism evidence="8 9">
    <name type="scientific">Aquilegia coerulea</name>
    <name type="common">Rocky mountain columbine</name>
    <dbReference type="NCBI Taxonomy" id="218851"/>
    <lineage>
        <taxon>Eukaryota</taxon>
        <taxon>Viridiplantae</taxon>
        <taxon>Streptophyta</taxon>
        <taxon>Embryophyta</taxon>
        <taxon>Tracheophyta</taxon>
        <taxon>Spermatophyta</taxon>
        <taxon>Magnoliopsida</taxon>
        <taxon>Ranunculales</taxon>
        <taxon>Ranunculaceae</taxon>
        <taxon>Thalictroideae</taxon>
        <taxon>Aquilegia</taxon>
    </lineage>
</organism>
<dbReference type="Proteomes" id="UP000230069">
    <property type="component" value="Unassembled WGS sequence"/>
</dbReference>
<dbReference type="PROSITE" id="PS00141">
    <property type="entry name" value="ASP_PROTEASE"/>
    <property type="match status" value="1"/>
</dbReference>
<feature type="domain" description="Peptidase A1" evidence="7">
    <location>
        <begin position="108"/>
        <end position="419"/>
    </location>
</feature>
<dbReference type="InterPro" id="IPR032861">
    <property type="entry name" value="TAXi_N"/>
</dbReference>
<sequence>MEHLYLQGCWVLVIVLLFIVNIDSSATIERPKGFSLKLIHKYSSKESPMYQANLTDQERYDLMINLSHKRSFRLASKSLYHTSKHTNGTQIHPDYATPPVSTEKDSIFVVAIGVGTPPVPFHLDLDTGSYLSWIQCSGCLKCFDIKNGPFEYFHSSTFEWVHCDHPLCIPRKCSAEQKCEYQFKYLDGDMTSGILSKDNFFTYSKFTDEEVSIPNMYFGCGLENIIDWGANNGPLNDIAGIFGMEEIPISFLRFGEDAIPRGTALQTTPLSADGHYYVNLIDISFQGVRLGIPPDSFQRKPDGSGGLILDTGSTLTYLYRIAYNRIEARIGQFLLNNNLRQLGEYCYSLPKGFKNFPTVTFHFDRADFNPWPTGIFEMFDDHFCLNIRPADDGFAILGSFIQTDHLFVQDISAGQLHFTRTDCSIDTDL</sequence>
<gene>
    <name evidence="8" type="ORF">AQUCO_03300122v1</name>
</gene>
<accession>A0A2G5CZK4</accession>
<dbReference type="InterPro" id="IPR034161">
    <property type="entry name" value="Pepsin-like_plant"/>
</dbReference>
<keyword evidence="2" id="KW-0645">Protease</keyword>
<dbReference type="GO" id="GO:0005576">
    <property type="term" value="C:extracellular region"/>
    <property type="evidence" value="ECO:0007669"/>
    <property type="project" value="TreeGrafter"/>
</dbReference>
<dbReference type="OrthoDB" id="1072226at2759"/>
<evidence type="ECO:0000256" key="1">
    <source>
        <dbReference type="ARBA" id="ARBA00007447"/>
    </source>
</evidence>
<dbReference type="PANTHER" id="PTHR47967:SF123">
    <property type="entry name" value="ASPARTIC PROTEINASE NEPENTHESIN-1-LIKE"/>
    <property type="match status" value="1"/>
</dbReference>
<dbReference type="PROSITE" id="PS51767">
    <property type="entry name" value="PEPTIDASE_A1"/>
    <property type="match status" value="1"/>
</dbReference>
<feature type="signal peptide" evidence="6">
    <location>
        <begin position="1"/>
        <end position="24"/>
    </location>
</feature>